<feature type="domain" description="Glycosyltransferase subfamily 4-like N-terminal" evidence="2">
    <location>
        <begin position="561"/>
        <end position="713"/>
    </location>
</feature>
<feature type="domain" description="Glycosyl transferase family 1" evidence="1">
    <location>
        <begin position="723"/>
        <end position="876"/>
    </location>
</feature>
<dbReference type="CDD" id="cd03801">
    <property type="entry name" value="GT4_PimA-like"/>
    <property type="match status" value="1"/>
</dbReference>
<dbReference type="SUPFAM" id="SSF53756">
    <property type="entry name" value="UDP-Glycosyltransferase/glycogen phosphorylase"/>
    <property type="match status" value="2"/>
</dbReference>
<dbReference type="Gene3D" id="3.40.50.2000">
    <property type="entry name" value="Glycogen Phosphorylase B"/>
    <property type="match status" value="3"/>
</dbReference>
<proteinExistence type="predicted"/>
<dbReference type="InterPro" id="IPR001296">
    <property type="entry name" value="Glyco_trans_1"/>
</dbReference>
<organism evidence="3 4">
    <name type="scientific">Paraburkholderia aromaticivorans</name>
    <dbReference type="NCBI Taxonomy" id="2026199"/>
    <lineage>
        <taxon>Bacteria</taxon>
        <taxon>Pseudomonadati</taxon>
        <taxon>Pseudomonadota</taxon>
        <taxon>Betaproteobacteria</taxon>
        <taxon>Burkholderiales</taxon>
        <taxon>Burkholderiaceae</taxon>
        <taxon>Paraburkholderia</taxon>
    </lineage>
</organism>
<protein>
    <submittedName>
        <fullName evidence="3">Glycosyl transferase family 1</fullName>
    </submittedName>
</protein>
<dbReference type="Pfam" id="PF13439">
    <property type="entry name" value="Glyco_transf_4"/>
    <property type="match status" value="1"/>
</dbReference>
<evidence type="ECO:0000259" key="2">
    <source>
        <dbReference type="Pfam" id="PF13439"/>
    </source>
</evidence>
<evidence type="ECO:0000313" key="3">
    <source>
        <dbReference type="EMBL" id="ASW01646.1"/>
    </source>
</evidence>
<dbReference type="OrthoDB" id="9816564at2"/>
<keyword evidence="3" id="KW-0808">Transferase</keyword>
<dbReference type="InterPro" id="IPR028098">
    <property type="entry name" value="Glyco_trans_4-like_N"/>
</dbReference>
<accession>A0A248VRI7</accession>
<evidence type="ECO:0000259" key="1">
    <source>
        <dbReference type="Pfam" id="PF00534"/>
    </source>
</evidence>
<gene>
    <name evidence="3" type="ORF">CJU94_26180</name>
</gene>
<dbReference type="GO" id="GO:0016757">
    <property type="term" value="F:glycosyltransferase activity"/>
    <property type="evidence" value="ECO:0007669"/>
    <property type="project" value="InterPro"/>
</dbReference>
<dbReference type="RefSeq" id="WP_095421539.1">
    <property type="nucleotide sequence ID" value="NZ_CP022990.1"/>
</dbReference>
<name>A0A248VRI7_9BURK</name>
<evidence type="ECO:0000313" key="4">
    <source>
        <dbReference type="Proteomes" id="UP000215158"/>
    </source>
</evidence>
<dbReference type="EMBL" id="CP022990">
    <property type="protein sequence ID" value="ASW01646.1"/>
    <property type="molecule type" value="Genomic_DNA"/>
</dbReference>
<dbReference type="KEGG" id="parb:CJU94_26180"/>
<dbReference type="PANTHER" id="PTHR12526">
    <property type="entry name" value="GLYCOSYLTRANSFERASE"/>
    <property type="match status" value="1"/>
</dbReference>
<reference evidence="3 4" key="1">
    <citation type="submission" date="2017-08" db="EMBL/GenBank/DDBJ databases">
        <title>Identification and genetic characteristics of simultaneous BTEX- and naphthalene-degrading Paraburkholderia sp. BN5 isolated from petroleum-contaminated soil.</title>
        <authorList>
            <person name="Lee Y."/>
            <person name="Jeon C.O."/>
        </authorList>
    </citation>
    <scope>NUCLEOTIDE SEQUENCE [LARGE SCALE GENOMIC DNA]</scope>
    <source>
        <strain evidence="3 4">BN5</strain>
    </source>
</reference>
<dbReference type="AlphaFoldDB" id="A0A248VRI7"/>
<keyword evidence="4" id="KW-1185">Reference proteome</keyword>
<dbReference type="Pfam" id="PF13692">
    <property type="entry name" value="Glyco_trans_1_4"/>
    <property type="match status" value="1"/>
</dbReference>
<sequence>MDEQEVTLDTAHRQTYESLVELSIPMSGADALVKQHNQIAEEQRLARKDRYALAKRLSDALSEIHDLKRSLNAVSGELVHEIHKRERVQDTLNEVFESSSWKLTAPMRCIASAVYAIVGRYKNPVAANSSMQQLAATDSVPASNGEYEAHTRAQAAYFGNCAKDPSKQRRHQISRLLTAHSDRRGVVLCPVAYDLSLKQRPDHIMAEFAKAGYLFVMLEYGGPYPFIQPTSENLYVSNMVEDFLGYFQDEPVTLYLHWPGFKYVADLCRAAFTIYDVLDDLTIFANYSEVMRCDHELLLHIANVCLFSSNRLYEANRAKVTNALLLENGVYPEDFLHGQRERCDVPPELYEMAASRRVVGYHGAISELLDFDLLDEMVRLHDVVLLFVGPVVAFEPQYNTEVQERMARLKTFGNFIHLGPKPYSELKHYLAWVDVGIVPFIVSEKTDPVSPLKLFEYLAAGKPVIATPTRTIREYEHAVIVASGIDFVDAVASGQWSNAYTAASAEVARMHAWPVLHAPLLRQVNARNVPRLIRPATRRAMKVDIVNVNFYDWAGETVYKGGAERYVYDLAVVLGGMGCEVRLLQNAWKPFEREFRGVKVVGVNASDNLDLEAMSSKYAEICADADLIIASPTELASSLGKSRRVISINHGIHWDGAANNLATFDRARYETLFRALRNSDRCVCVDTNFINWVRTYDWGLANTLSYVPNYVDQDSFRSNPKDFDAQELCVLLPRRLYEARGLYLTITAFDLLFSRRPDIRLVLCGQAVDRDAQAVKAFVARHPHKVTWIEYDMEDMHKAYVDSHIVLVPTMYSEGTSLSCIEALATHNAVIATNVGGLPNLIVDGYNGRLIRADYVELAAAIEELADDRAKLARLAAHGLDSSSAFAKTEWENRWREVIQSTLTVD</sequence>
<dbReference type="Pfam" id="PF00534">
    <property type="entry name" value="Glycos_transf_1"/>
    <property type="match status" value="1"/>
</dbReference>
<dbReference type="Proteomes" id="UP000215158">
    <property type="component" value="Chromosome 2"/>
</dbReference>